<evidence type="ECO:0000256" key="8">
    <source>
        <dbReference type="ARBA" id="ARBA00022840"/>
    </source>
</evidence>
<keyword evidence="12" id="KW-1185">Reference proteome</keyword>
<proteinExistence type="inferred from homology"/>
<dbReference type="PANTHER" id="PTHR33540">
    <property type="entry name" value="TRNA THREONYLCARBAMOYLADENOSINE BIOSYNTHESIS PROTEIN TSAE"/>
    <property type="match status" value="1"/>
</dbReference>
<sequence length="170" mass="18672">MTETEDTKQLNFLLPDSDATVAFGKCLAPALKQGAVIYLYGDLGAGKTTFSRGVVQGLGHNGNVKSPTYTLVESYQFREQSVFHFDLYRLADPEELEFMGVRDYFADNNVSLIEWPQRGEGFLPEADLTVSLAYEGEARQLTMTAKNVRGIAILAALKSGTAFSSVTENE</sequence>
<dbReference type="FunFam" id="3.40.50.300:FF:000406">
    <property type="entry name" value="tRNA (N6-adenosine(37)-N6)-threonylcarbamoyltransferase complex ATPase TsaE"/>
    <property type="match status" value="1"/>
</dbReference>
<dbReference type="EMBL" id="QPID01000002">
    <property type="protein sequence ID" value="RCU51506.1"/>
    <property type="molecule type" value="Genomic_DNA"/>
</dbReference>
<dbReference type="AlphaFoldDB" id="A0A368NMX5"/>
<dbReference type="GO" id="GO:0005524">
    <property type="term" value="F:ATP binding"/>
    <property type="evidence" value="ECO:0007669"/>
    <property type="project" value="UniProtKB-KW"/>
</dbReference>
<protein>
    <recommendedName>
        <fullName evidence="3">tRNA threonylcarbamoyladenosine biosynthesis protein TsaE</fullName>
    </recommendedName>
    <alternativeName>
        <fullName evidence="10">t(6)A37 threonylcarbamoyladenosine biosynthesis protein TsaE</fullName>
    </alternativeName>
</protein>
<gene>
    <name evidence="11" type="ORF">DU002_03265</name>
</gene>
<reference evidence="11 12" key="1">
    <citation type="submission" date="2018-07" db="EMBL/GenBank/DDBJ databases">
        <title>Corallincola holothuriorum sp. nov., a new facultative anaerobe isolated from sea cucumber Apostichopus japonicus.</title>
        <authorList>
            <person name="Xia H."/>
        </authorList>
    </citation>
    <scope>NUCLEOTIDE SEQUENCE [LARGE SCALE GENOMIC DNA]</scope>
    <source>
        <strain evidence="11 12">C4</strain>
    </source>
</reference>
<evidence type="ECO:0000256" key="6">
    <source>
        <dbReference type="ARBA" id="ARBA00022723"/>
    </source>
</evidence>
<comment type="caution">
    <text evidence="11">The sequence shown here is derived from an EMBL/GenBank/DDBJ whole genome shotgun (WGS) entry which is preliminary data.</text>
</comment>
<comment type="subcellular location">
    <subcellularLocation>
        <location evidence="1">Cytoplasm</location>
    </subcellularLocation>
</comment>
<dbReference type="Gene3D" id="3.40.50.300">
    <property type="entry name" value="P-loop containing nucleotide triphosphate hydrolases"/>
    <property type="match status" value="1"/>
</dbReference>
<dbReference type="OrthoDB" id="9800307at2"/>
<keyword evidence="11" id="KW-0808">Transferase</keyword>
<evidence type="ECO:0000256" key="9">
    <source>
        <dbReference type="ARBA" id="ARBA00022842"/>
    </source>
</evidence>
<evidence type="ECO:0000256" key="10">
    <source>
        <dbReference type="ARBA" id="ARBA00032441"/>
    </source>
</evidence>
<name>A0A368NMX5_9GAMM</name>
<dbReference type="GO" id="GO:0005737">
    <property type="term" value="C:cytoplasm"/>
    <property type="evidence" value="ECO:0007669"/>
    <property type="project" value="UniProtKB-SubCell"/>
</dbReference>
<dbReference type="Proteomes" id="UP000252558">
    <property type="component" value="Unassembled WGS sequence"/>
</dbReference>
<evidence type="ECO:0000256" key="1">
    <source>
        <dbReference type="ARBA" id="ARBA00004496"/>
    </source>
</evidence>
<keyword evidence="6" id="KW-0479">Metal-binding</keyword>
<comment type="similarity">
    <text evidence="2">Belongs to the TsaE family.</text>
</comment>
<evidence type="ECO:0000313" key="11">
    <source>
        <dbReference type="EMBL" id="RCU51506.1"/>
    </source>
</evidence>
<dbReference type="GO" id="GO:0046872">
    <property type="term" value="F:metal ion binding"/>
    <property type="evidence" value="ECO:0007669"/>
    <property type="project" value="UniProtKB-KW"/>
</dbReference>
<dbReference type="PANTHER" id="PTHR33540:SF2">
    <property type="entry name" value="TRNA THREONYLCARBAMOYLADENOSINE BIOSYNTHESIS PROTEIN TSAE"/>
    <property type="match status" value="1"/>
</dbReference>
<evidence type="ECO:0000256" key="2">
    <source>
        <dbReference type="ARBA" id="ARBA00007599"/>
    </source>
</evidence>
<keyword evidence="4" id="KW-0963">Cytoplasm</keyword>
<dbReference type="InterPro" id="IPR003442">
    <property type="entry name" value="T6A_TsaE"/>
</dbReference>
<keyword evidence="9" id="KW-0460">Magnesium</keyword>
<evidence type="ECO:0000313" key="12">
    <source>
        <dbReference type="Proteomes" id="UP000252558"/>
    </source>
</evidence>
<evidence type="ECO:0000256" key="5">
    <source>
        <dbReference type="ARBA" id="ARBA00022694"/>
    </source>
</evidence>
<keyword evidence="5" id="KW-0819">tRNA processing</keyword>
<evidence type="ECO:0000256" key="3">
    <source>
        <dbReference type="ARBA" id="ARBA00019010"/>
    </source>
</evidence>
<keyword evidence="8" id="KW-0067">ATP-binding</keyword>
<evidence type="ECO:0000256" key="7">
    <source>
        <dbReference type="ARBA" id="ARBA00022741"/>
    </source>
</evidence>
<accession>A0A368NMX5</accession>
<dbReference type="RefSeq" id="WP_114336935.1">
    <property type="nucleotide sequence ID" value="NZ_QPID01000002.1"/>
</dbReference>
<dbReference type="InterPro" id="IPR027417">
    <property type="entry name" value="P-loop_NTPase"/>
</dbReference>
<dbReference type="Pfam" id="PF02367">
    <property type="entry name" value="TsaE"/>
    <property type="match status" value="1"/>
</dbReference>
<dbReference type="NCBIfam" id="TIGR00150">
    <property type="entry name" value="T6A_YjeE"/>
    <property type="match status" value="1"/>
</dbReference>
<dbReference type="SUPFAM" id="SSF52540">
    <property type="entry name" value="P-loop containing nucleoside triphosphate hydrolases"/>
    <property type="match status" value="1"/>
</dbReference>
<keyword evidence="7" id="KW-0547">Nucleotide-binding</keyword>
<dbReference type="GO" id="GO:0016740">
    <property type="term" value="F:transferase activity"/>
    <property type="evidence" value="ECO:0007669"/>
    <property type="project" value="UniProtKB-KW"/>
</dbReference>
<dbReference type="GO" id="GO:0002949">
    <property type="term" value="P:tRNA threonylcarbamoyladenosine modification"/>
    <property type="evidence" value="ECO:0007669"/>
    <property type="project" value="InterPro"/>
</dbReference>
<organism evidence="11 12">
    <name type="scientific">Corallincola holothuriorum</name>
    <dbReference type="NCBI Taxonomy" id="2282215"/>
    <lineage>
        <taxon>Bacteria</taxon>
        <taxon>Pseudomonadati</taxon>
        <taxon>Pseudomonadota</taxon>
        <taxon>Gammaproteobacteria</taxon>
        <taxon>Alteromonadales</taxon>
        <taxon>Psychromonadaceae</taxon>
        <taxon>Corallincola</taxon>
    </lineage>
</organism>
<evidence type="ECO:0000256" key="4">
    <source>
        <dbReference type="ARBA" id="ARBA00022490"/>
    </source>
</evidence>